<organism evidence="4">
    <name type="scientific">Rhizobium leguminosarum bv. trifolii</name>
    <dbReference type="NCBI Taxonomy" id="386"/>
    <lineage>
        <taxon>Bacteria</taxon>
        <taxon>Pseudomonadati</taxon>
        <taxon>Pseudomonadota</taxon>
        <taxon>Alphaproteobacteria</taxon>
        <taxon>Hyphomicrobiales</taxon>
        <taxon>Rhizobiaceae</taxon>
        <taxon>Rhizobium/Agrobacterium group</taxon>
        <taxon>Rhizobium</taxon>
    </lineage>
</organism>
<dbReference type="PANTHER" id="PTHR37302:SF1">
    <property type="entry name" value="PROTEIN DINB"/>
    <property type="match status" value="1"/>
</dbReference>
<dbReference type="AlphaFoldDB" id="A0A1C9I4Y6"/>
<feature type="binding site" evidence="3">
    <location>
        <position position="147"/>
    </location>
    <ligand>
        <name>a divalent metal cation</name>
        <dbReference type="ChEBI" id="CHEBI:60240"/>
    </ligand>
</feature>
<feature type="binding site" evidence="3">
    <location>
        <position position="59"/>
    </location>
    <ligand>
        <name>a divalent metal cation</name>
        <dbReference type="ChEBI" id="CHEBI:60240"/>
    </ligand>
</feature>
<keyword evidence="2 3" id="KW-0479">Metal-binding</keyword>
<feature type="binding site" evidence="3">
    <location>
        <position position="143"/>
    </location>
    <ligand>
        <name>a divalent metal cation</name>
        <dbReference type="ChEBI" id="CHEBI:60240"/>
    </ligand>
</feature>
<reference evidence="4" key="2">
    <citation type="journal article" date="2016" name="Front. Microbiol.">
        <title>The Regulatory Protein RosR Affects Rhizobium leguminosarum bv. trifolii Protein Profiles, Cell Surface Properties, and Symbiosis with Clover.</title>
        <authorList>
            <person name="Rachwal K."/>
            <person name="Boguszewska A."/>
            <person name="Kopcinska J."/>
            <person name="Karas M."/>
            <person name="Tchorzewski M."/>
            <person name="Janczarek M."/>
        </authorList>
    </citation>
    <scope>NUCLEOTIDE SEQUENCE</scope>
    <source>
        <strain evidence="4">Rt24.2</strain>
    </source>
</reference>
<dbReference type="EMBL" id="KX491597">
    <property type="protein sequence ID" value="AOO93961.1"/>
    <property type="molecule type" value="Genomic_DNA"/>
</dbReference>
<accession>A0A1C9I4Y6</accession>
<reference evidence="4" key="1">
    <citation type="journal article" date="2015" name="BMC Genomics">
        <title>Transcriptome profiling of a Rhizobium leguminosarum bv. trifolii rosR mutant reveals the role of the transcriptional regulator RosR in motility, synthesis of cell-surface components, and other cellular processes.</title>
        <authorList>
            <person name="Rachwal K."/>
            <person name="Matczynska E."/>
            <person name="Janczarek M."/>
        </authorList>
    </citation>
    <scope>NUCLEOTIDE SEQUENCE</scope>
    <source>
        <strain evidence="4">Rt24.2</strain>
    </source>
</reference>
<proteinExistence type="inferred from homology"/>
<evidence type="ECO:0000313" key="4">
    <source>
        <dbReference type="EMBL" id="AOO93961.1"/>
    </source>
</evidence>
<dbReference type="GO" id="GO:0046872">
    <property type="term" value="F:metal ion binding"/>
    <property type="evidence" value="ECO:0007669"/>
    <property type="project" value="UniProtKB-KW"/>
</dbReference>
<protein>
    <submittedName>
        <fullName evidence="4">Damage-inducible protein DinB</fullName>
    </submittedName>
</protein>
<comment type="similarity">
    <text evidence="1">Belongs to the DinB family.</text>
</comment>
<evidence type="ECO:0000256" key="3">
    <source>
        <dbReference type="PIRSR" id="PIRSR607837-1"/>
    </source>
</evidence>
<dbReference type="SUPFAM" id="SSF109854">
    <property type="entry name" value="DinB/YfiT-like putative metalloenzymes"/>
    <property type="match status" value="1"/>
</dbReference>
<evidence type="ECO:0000256" key="1">
    <source>
        <dbReference type="ARBA" id="ARBA00008635"/>
    </source>
</evidence>
<dbReference type="PANTHER" id="PTHR37302">
    <property type="entry name" value="SLR1116 PROTEIN"/>
    <property type="match status" value="1"/>
</dbReference>
<dbReference type="InterPro" id="IPR034660">
    <property type="entry name" value="DinB/YfiT-like"/>
</dbReference>
<dbReference type="InterPro" id="IPR007837">
    <property type="entry name" value="DinB"/>
</dbReference>
<sequence length="180" mass="20427">MMPAPPVSHPEIAMSAQTLLNSLFRYKASVDDELLDALNALGAEARSDDFRSALRVLNHAHLVDRIFVANLQRLNHSYAASWSSEAPPLAQLSSDIRETDRWYTDYTSRITLPEMEEVIDFTFTDGGRGRMSREEMLAHVVTHAGYHRGEVGRLLPEIESIAMRDVFTGYLHRTDPTRRQ</sequence>
<dbReference type="Pfam" id="PF05163">
    <property type="entry name" value="DinB"/>
    <property type="match status" value="1"/>
</dbReference>
<evidence type="ECO:0000256" key="2">
    <source>
        <dbReference type="ARBA" id="ARBA00022723"/>
    </source>
</evidence>
<name>A0A1C9I4Y6_RHILT</name>
<dbReference type="Gene3D" id="1.20.120.450">
    <property type="entry name" value="dinb family like domain"/>
    <property type="match status" value="1"/>
</dbReference>